<keyword evidence="2" id="KW-1185">Reference proteome</keyword>
<sequence>MGPGVGSPQGVGGGGGWWGGGLGRRPPWGSLLSLGLPPLGLPFFGLPLRPLALFAGALLPLLASSPGPLSPGGHSLLGLFLWPLSGSSPLGPLLLWVPLSGLPPPGPLPLLGLPPPPGLSPLGPSLSPASLLAALWGLSSGGPPLLLGPPSPLWPLISGLSSGLYFLASSSGPLPSWSSFLLGPSAPWSFPPLLGPSLSGSPLIWSPPSPLAPLFPLAFPLWASHCPPLLDLSPFGGV</sequence>
<evidence type="ECO:0000313" key="1">
    <source>
        <dbReference type="EMBL" id="CAL1604514.1"/>
    </source>
</evidence>
<dbReference type="EMBL" id="OZ035826">
    <property type="protein sequence ID" value="CAL1604514.1"/>
    <property type="molecule type" value="Genomic_DNA"/>
</dbReference>
<organism evidence="1 2">
    <name type="scientific">Knipowitschia caucasica</name>
    <name type="common">Caucasian dwarf goby</name>
    <name type="synonym">Pomatoschistus caucasicus</name>
    <dbReference type="NCBI Taxonomy" id="637954"/>
    <lineage>
        <taxon>Eukaryota</taxon>
        <taxon>Metazoa</taxon>
        <taxon>Chordata</taxon>
        <taxon>Craniata</taxon>
        <taxon>Vertebrata</taxon>
        <taxon>Euteleostomi</taxon>
        <taxon>Actinopterygii</taxon>
        <taxon>Neopterygii</taxon>
        <taxon>Teleostei</taxon>
        <taxon>Neoteleostei</taxon>
        <taxon>Acanthomorphata</taxon>
        <taxon>Gobiaria</taxon>
        <taxon>Gobiiformes</taxon>
        <taxon>Gobioidei</taxon>
        <taxon>Gobiidae</taxon>
        <taxon>Gobiinae</taxon>
        <taxon>Knipowitschia</taxon>
    </lineage>
</organism>
<gene>
    <name evidence="1" type="ORF">KC01_LOCUS32011</name>
</gene>
<dbReference type="AlphaFoldDB" id="A0AAV2LR96"/>
<reference evidence="1 2" key="1">
    <citation type="submission" date="2024-04" db="EMBL/GenBank/DDBJ databases">
        <authorList>
            <person name="Waldvogel A.-M."/>
            <person name="Schoenle A."/>
        </authorList>
    </citation>
    <scope>NUCLEOTIDE SEQUENCE [LARGE SCALE GENOMIC DNA]</scope>
</reference>
<protein>
    <submittedName>
        <fullName evidence="1">Uncharacterized protein</fullName>
    </submittedName>
</protein>
<evidence type="ECO:0000313" key="2">
    <source>
        <dbReference type="Proteomes" id="UP001497482"/>
    </source>
</evidence>
<accession>A0AAV2LR96</accession>
<name>A0AAV2LR96_KNICA</name>
<dbReference type="Proteomes" id="UP001497482">
    <property type="component" value="Chromosome 4"/>
</dbReference>
<proteinExistence type="predicted"/>